<keyword evidence="2" id="KW-0812">Transmembrane</keyword>
<dbReference type="PANTHER" id="PTHR12680">
    <property type="entry name" value="PUTATIVE HOMEODOMAIN TRANSCRIPTION FACTOR PHTF"/>
    <property type="match status" value="1"/>
</dbReference>
<dbReference type="InterPro" id="IPR039775">
    <property type="entry name" value="PHTF1/2"/>
</dbReference>
<protein>
    <submittedName>
        <fullName evidence="4">Phtf-FEM1B_bdg domain-containing protein</fullName>
    </submittedName>
</protein>
<dbReference type="Proteomes" id="UP000095280">
    <property type="component" value="Unplaced"/>
</dbReference>
<evidence type="ECO:0000313" key="3">
    <source>
        <dbReference type="Proteomes" id="UP000095280"/>
    </source>
</evidence>
<dbReference type="PANTHER" id="PTHR12680:SF6">
    <property type="entry name" value="PROTEIN PHTF"/>
    <property type="match status" value="1"/>
</dbReference>
<dbReference type="AlphaFoldDB" id="A0A1I8JIJ3"/>
<keyword evidence="2" id="KW-1133">Transmembrane helix</keyword>
<keyword evidence="3" id="KW-1185">Reference proteome</keyword>
<feature type="transmembrane region" description="Helical" evidence="2">
    <location>
        <begin position="163"/>
        <end position="187"/>
    </location>
</feature>
<name>A0A1I8JIJ3_9PLAT</name>
<reference evidence="4" key="1">
    <citation type="submission" date="2016-11" db="UniProtKB">
        <authorList>
            <consortium name="WormBaseParasite"/>
        </authorList>
    </citation>
    <scope>IDENTIFICATION</scope>
</reference>
<keyword evidence="2" id="KW-0472">Membrane</keyword>
<evidence type="ECO:0000313" key="4">
    <source>
        <dbReference type="WBParaSite" id="maker-uti_cns_0048386-snap-gene-0.2-mRNA-1"/>
    </source>
</evidence>
<feature type="transmembrane region" description="Helical" evidence="2">
    <location>
        <begin position="107"/>
        <end position="125"/>
    </location>
</feature>
<organism evidence="3 4">
    <name type="scientific">Macrostomum lignano</name>
    <dbReference type="NCBI Taxonomy" id="282301"/>
    <lineage>
        <taxon>Eukaryota</taxon>
        <taxon>Metazoa</taxon>
        <taxon>Spiralia</taxon>
        <taxon>Lophotrochozoa</taxon>
        <taxon>Platyhelminthes</taxon>
        <taxon>Rhabditophora</taxon>
        <taxon>Macrostomorpha</taxon>
        <taxon>Macrostomida</taxon>
        <taxon>Macrostomidae</taxon>
        <taxon>Macrostomum</taxon>
    </lineage>
</organism>
<feature type="transmembrane region" description="Helical" evidence="2">
    <location>
        <begin position="281"/>
        <end position="299"/>
    </location>
</feature>
<dbReference type="GO" id="GO:0005783">
    <property type="term" value="C:endoplasmic reticulum"/>
    <property type="evidence" value="ECO:0007669"/>
    <property type="project" value="InterPro"/>
</dbReference>
<dbReference type="WBParaSite" id="maker-uti_cns_0048386-snap-gene-0.2-mRNA-1">
    <property type="protein sequence ID" value="maker-uti_cns_0048386-snap-gene-0.2-mRNA-1"/>
    <property type="gene ID" value="maker-uti_cns_0048386-snap-gene-0.2"/>
</dbReference>
<accession>A0A1I8JIJ3</accession>
<proteinExistence type="predicted"/>
<evidence type="ECO:0000256" key="1">
    <source>
        <dbReference type="SAM" id="MobiDB-lite"/>
    </source>
</evidence>
<feature type="transmembrane region" description="Helical" evidence="2">
    <location>
        <begin position="247"/>
        <end position="269"/>
    </location>
</feature>
<feature type="region of interest" description="Disordered" evidence="1">
    <location>
        <begin position="1"/>
        <end position="38"/>
    </location>
</feature>
<feature type="transmembrane region" description="Helical" evidence="2">
    <location>
        <begin position="366"/>
        <end position="389"/>
    </location>
</feature>
<sequence>SQVSETEVDRVNSDVNSDDPSSDEGLLASEDESKEELQNPEDPFLLWYRETQHGGHLHNSHTSASDKVSCFVWSGSGQLVRKVELTLLDIGWSIIQTVEKVPESREFLRLGLLATWLLAAVPLAYRAGIAFASGGGADCLAGVLADPLAAVSALTALAELMQLGGVLLGCCLRLGTFFMLFFVFCVAERAFNQRLQYAKYFCYLTSSRRARKSDLPHFRLNKARNIKVWLSLRSYLRKRGPQRSTNSVVACCFYTFIAVASVLCVQLLQEPRQFLQHMCNWDLLLLGSALSIFLLRYMTLGTKINKKFRNLSVLITEQLNLYLCMDAKPHKKDELTVANNVLRLAEDLLKELDGPFRICGWSINPIFYNILKVVILSAISAILSDLIGFKLKLYKIKLNPVNW</sequence>
<evidence type="ECO:0000256" key="2">
    <source>
        <dbReference type="SAM" id="Phobius"/>
    </source>
</evidence>